<feature type="transmembrane region" description="Helical" evidence="2">
    <location>
        <begin position="30"/>
        <end position="52"/>
    </location>
</feature>
<comment type="caution">
    <text evidence="3">The sequence shown here is derived from an EMBL/GenBank/DDBJ whole genome shotgun (WGS) entry which is preliminary data.</text>
</comment>
<evidence type="ECO:0000313" key="3">
    <source>
        <dbReference type="EMBL" id="POR39764.1"/>
    </source>
</evidence>
<dbReference type="AlphaFoldDB" id="A0A2S4LBD8"/>
<keyword evidence="2" id="KW-1133">Transmembrane helix</keyword>
<organism evidence="3 4">
    <name type="scientific">Tolypocladium paradoxum</name>
    <dbReference type="NCBI Taxonomy" id="94208"/>
    <lineage>
        <taxon>Eukaryota</taxon>
        <taxon>Fungi</taxon>
        <taxon>Dikarya</taxon>
        <taxon>Ascomycota</taxon>
        <taxon>Pezizomycotina</taxon>
        <taxon>Sordariomycetes</taxon>
        <taxon>Hypocreomycetidae</taxon>
        <taxon>Hypocreales</taxon>
        <taxon>Ophiocordycipitaceae</taxon>
        <taxon>Tolypocladium</taxon>
    </lineage>
</organism>
<feature type="non-terminal residue" evidence="3">
    <location>
        <position position="1"/>
    </location>
</feature>
<name>A0A2S4LBD8_9HYPO</name>
<protein>
    <submittedName>
        <fullName evidence="3">Uncharacterized protein</fullName>
    </submittedName>
</protein>
<dbReference type="OrthoDB" id="2281895at2759"/>
<dbReference type="Proteomes" id="UP000237481">
    <property type="component" value="Unassembled WGS sequence"/>
</dbReference>
<reference evidence="3 4" key="1">
    <citation type="submission" date="2018-01" db="EMBL/GenBank/DDBJ databases">
        <title>Harnessing the power of phylogenomics to disentangle the directionality and signatures of interkingdom host jumping in the parasitic fungal genus Tolypocladium.</title>
        <authorList>
            <person name="Quandt C.A."/>
            <person name="Patterson W."/>
            <person name="Spatafora J.W."/>
        </authorList>
    </citation>
    <scope>NUCLEOTIDE SEQUENCE [LARGE SCALE GENOMIC DNA]</scope>
    <source>
        <strain evidence="3 4">NRBC 100945</strain>
    </source>
</reference>
<feature type="transmembrane region" description="Helical" evidence="2">
    <location>
        <begin position="124"/>
        <end position="145"/>
    </location>
</feature>
<feature type="transmembrane region" description="Helical" evidence="2">
    <location>
        <begin position="95"/>
        <end position="118"/>
    </location>
</feature>
<gene>
    <name evidence="3" type="ORF">TPAR_00054</name>
</gene>
<keyword evidence="2" id="KW-0472">Membrane</keyword>
<evidence type="ECO:0000313" key="4">
    <source>
        <dbReference type="Proteomes" id="UP000237481"/>
    </source>
</evidence>
<sequence>GVGALLSVCTLEAARRCNRRSAVIARPTPWWLLFNLAGGALVWQLVIVPAFIRRARSWYAADKGPGGGGGGDDAAAAWEEDDREDRDRRIADAEVVAIPVAVALGFYLPAISMLVFAVDTPDVILIWLFFPVHVALIRRALLWAIRTLRRSEPALVHLESSRWRVVAMYALPVACSVLAHAFAVFAMTLRDDRREMTRSTVTFIEIDMQFIALTVLYWVFVEVGWRAPLAMVAAGAVLGPGTGVCVAWVYRERLMQEALDQRVTAAPDAEEGTAPSDEQTPLLR</sequence>
<keyword evidence="4" id="KW-1185">Reference proteome</keyword>
<keyword evidence="2" id="KW-0812">Transmembrane</keyword>
<proteinExistence type="predicted"/>
<evidence type="ECO:0000256" key="2">
    <source>
        <dbReference type="SAM" id="Phobius"/>
    </source>
</evidence>
<accession>A0A2S4LBD8</accession>
<evidence type="ECO:0000256" key="1">
    <source>
        <dbReference type="SAM" id="MobiDB-lite"/>
    </source>
</evidence>
<feature type="transmembrane region" description="Helical" evidence="2">
    <location>
        <begin position="166"/>
        <end position="189"/>
    </location>
</feature>
<dbReference type="EMBL" id="PKSG01000003">
    <property type="protein sequence ID" value="POR39764.1"/>
    <property type="molecule type" value="Genomic_DNA"/>
</dbReference>
<feature type="transmembrane region" description="Helical" evidence="2">
    <location>
        <begin position="227"/>
        <end position="250"/>
    </location>
</feature>
<feature type="transmembrane region" description="Helical" evidence="2">
    <location>
        <begin position="201"/>
        <end position="220"/>
    </location>
</feature>
<feature type="region of interest" description="Disordered" evidence="1">
    <location>
        <begin position="264"/>
        <end position="284"/>
    </location>
</feature>